<dbReference type="GO" id="GO:0004650">
    <property type="term" value="F:polygalacturonase activity"/>
    <property type="evidence" value="ECO:0007669"/>
    <property type="project" value="InterPro"/>
</dbReference>
<evidence type="ECO:0000313" key="5">
    <source>
        <dbReference type="EMBL" id="GHC03659.1"/>
    </source>
</evidence>
<dbReference type="InterPro" id="IPR051801">
    <property type="entry name" value="GH28_Enzymes"/>
</dbReference>
<organism evidence="5 6">
    <name type="scientific">Cerasicoccus arenae</name>
    <dbReference type="NCBI Taxonomy" id="424488"/>
    <lineage>
        <taxon>Bacteria</taxon>
        <taxon>Pseudomonadati</taxon>
        <taxon>Verrucomicrobiota</taxon>
        <taxon>Opitutia</taxon>
        <taxon>Puniceicoccales</taxon>
        <taxon>Cerasicoccaceae</taxon>
        <taxon>Cerasicoccus</taxon>
    </lineage>
</organism>
<reference evidence="5" key="2">
    <citation type="submission" date="2020-09" db="EMBL/GenBank/DDBJ databases">
        <authorList>
            <person name="Sun Q."/>
            <person name="Kim S."/>
        </authorList>
    </citation>
    <scope>NUCLEOTIDE SEQUENCE</scope>
    <source>
        <strain evidence="5">KCTC 12870</strain>
    </source>
</reference>
<evidence type="ECO:0000256" key="2">
    <source>
        <dbReference type="ARBA" id="ARBA00022801"/>
    </source>
</evidence>
<keyword evidence="6" id="KW-1185">Reference proteome</keyword>
<dbReference type="RefSeq" id="WP_189514730.1">
    <property type="nucleotide sequence ID" value="NZ_BMXG01000011.1"/>
</dbReference>
<proteinExistence type="inferred from homology"/>
<dbReference type="InterPro" id="IPR011050">
    <property type="entry name" value="Pectin_lyase_fold/virulence"/>
</dbReference>
<evidence type="ECO:0000313" key="6">
    <source>
        <dbReference type="Proteomes" id="UP000642829"/>
    </source>
</evidence>
<protein>
    <submittedName>
        <fullName evidence="5">Polygalacturonase</fullName>
    </submittedName>
</protein>
<gene>
    <name evidence="5" type="ORF">GCM10007047_20350</name>
</gene>
<comment type="caution">
    <text evidence="5">The sequence shown here is derived from an EMBL/GenBank/DDBJ whole genome shotgun (WGS) entry which is preliminary data.</text>
</comment>
<dbReference type="Proteomes" id="UP000642829">
    <property type="component" value="Unassembled WGS sequence"/>
</dbReference>
<dbReference type="SUPFAM" id="SSF51126">
    <property type="entry name" value="Pectin lyase-like"/>
    <property type="match status" value="1"/>
</dbReference>
<accession>A0A8J3DI73</accession>
<reference evidence="5" key="1">
    <citation type="journal article" date="2014" name="Int. J. Syst. Evol. Microbiol.">
        <title>Complete genome sequence of Corynebacterium casei LMG S-19264T (=DSM 44701T), isolated from a smear-ripened cheese.</title>
        <authorList>
            <consortium name="US DOE Joint Genome Institute (JGI-PGF)"/>
            <person name="Walter F."/>
            <person name="Albersmeier A."/>
            <person name="Kalinowski J."/>
            <person name="Ruckert C."/>
        </authorList>
    </citation>
    <scope>NUCLEOTIDE SEQUENCE</scope>
    <source>
        <strain evidence="5">KCTC 12870</strain>
    </source>
</reference>
<dbReference type="InterPro" id="IPR012334">
    <property type="entry name" value="Pectin_lyas_fold"/>
</dbReference>
<dbReference type="GO" id="GO:0005975">
    <property type="term" value="P:carbohydrate metabolic process"/>
    <property type="evidence" value="ECO:0007669"/>
    <property type="project" value="InterPro"/>
</dbReference>
<evidence type="ECO:0000256" key="1">
    <source>
        <dbReference type="ARBA" id="ARBA00008834"/>
    </source>
</evidence>
<keyword evidence="3 4" id="KW-0326">Glycosidase</keyword>
<name>A0A8J3DI73_9BACT</name>
<keyword evidence="2 4" id="KW-0378">Hydrolase</keyword>
<comment type="similarity">
    <text evidence="1 4">Belongs to the glycosyl hydrolase 28 family.</text>
</comment>
<dbReference type="PANTHER" id="PTHR31339:SF9">
    <property type="entry name" value="PLASMIN AND FIBRONECTIN-BINDING PROTEIN A"/>
    <property type="match status" value="1"/>
</dbReference>
<dbReference type="InterPro" id="IPR000743">
    <property type="entry name" value="Glyco_hydro_28"/>
</dbReference>
<evidence type="ECO:0000256" key="4">
    <source>
        <dbReference type="RuleBase" id="RU361169"/>
    </source>
</evidence>
<dbReference type="PANTHER" id="PTHR31339">
    <property type="entry name" value="PECTIN LYASE-RELATED"/>
    <property type="match status" value="1"/>
</dbReference>
<dbReference type="Gene3D" id="2.160.20.10">
    <property type="entry name" value="Single-stranded right-handed beta-helix, Pectin lyase-like"/>
    <property type="match status" value="1"/>
</dbReference>
<dbReference type="EMBL" id="BMXG01000011">
    <property type="protein sequence ID" value="GHC03659.1"/>
    <property type="molecule type" value="Genomic_DNA"/>
</dbReference>
<dbReference type="Pfam" id="PF00295">
    <property type="entry name" value="Glyco_hydro_28"/>
    <property type="match status" value="1"/>
</dbReference>
<dbReference type="SMART" id="SM00710">
    <property type="entry name" value="PbH1"/>
    <property type="match status" value="5"/>
</dbReference>
<dbReference type="InterPro" id="IPR006626">
    <property type="entry name" value="PbH1"/>
</dbReference>
<sequence>MQIDISQQGCIGDGMTLNTRALQSAADQLRECGGTLYVPAGKFLTGVIRLYSNITLHLAAGASLVSSAQLADHVVGECIAGLLYAFDAENITIRGEGLIDGNAIAFFQENVAHANCGADIDTASTWQGQHGLHYGSDSTEHGPLRSLGRPGNLIVFARCKNVIMEEISITGATYWTIHAADCQTIRFDRLKIDNDPRHPNNDGIHLTTCRDAYITHCKIHTGDDAIALTGFNHPAGEREIALGLSGLNGECRDILIANCELSSRSSAIRIGFGVNPTRHVHIRDCSIKDSQRGLLVHAPQADVSNITMERCDIETQLFHGAWWGCGEPVSLVSVRFPNTPKSYGIKDVSLSKLRIRSPVGIVAYSECPNDIEKIDLNQVELTLVDDPLDLIKGGNADLRPAADRHIAVVSIGWEPTHFINIEATLLDCTFGNEKSLISPHHQ</sequence>
<evidence type="ECO:0000256" key="3">
    <source>
        <dbReference type="ARBA" id="ARBA00023295"/>
    </source>
</evidence>
<dbReference type="AlphaFoldDB" id="A0A8J3DI73"/>